<dbReference type="KEGG" id="cam:101495663"/>
<dbReference type="SUPFAM" id="SSF81383">
    <property type="entry name" value="F-box domain"/>
    <property type="match status" value="1"/>
</dbReference>
<evidence type="ECO:0000313" key="4">
    <source>
        <dbReference type="RefSeq" id="XP_004498525.1"/>
    </source>
</evidence>
<evidence type="ECO:0000259" key="1">
    <source>
        <dbReference type="Pfam" id="PF00646"/>
    </source>
</evidence>
<dbReference type="GeneID" id="101495663"/>
<evidence type="ECO:0000259" key="2">
    <source>
        <dbReference type="Pfam" id="PF07734"/>
    </source>
</evidence>
<dbReference type="Pfam" id="PF00646">
    <property type="entry name" value="F-box"/>
    <property type="match status" value="1"/>
</dbReference>
<organism evidence="3 4">
    <name type="scientific">Cicer arietinum</name>
    <name type="common">Chickpea</name>
    <name type="synonym">Garbanzo</name>
    <dbReference type="NCBI Taxonomy" id="3827"/>
    <lineage>
        <taxon>Eukaryota</taxon>
        <taxon>Viridiplantae</taxon>
        <taxon>Streptophyta</taxon>
        <taxon>Embryophyta</taxon>
        <taxon>Tracheophyta</taxon>
        <taxon>Spermatophyta</taxon>
        <taxon>Magnoliopsida</taxon>
        <taxon>eudicotyledons</taxon>
        <taxon>Gunneridae</taxon>
        <taxon>Pentapetalae</taxon>
        <taxon>rosids</taxon>
        <taxon>fabids</taxon>
        <taxon>Fabales</taxon>
        <taxon>Fabaceae</taxon>
        <taxon>Papilionoideae</taxon>
        <taxon>50 kb inversion clade</taxon>
        <taxon>NPAAA clade</taxon>
        <taxon>Hologalegina</taxon>
        <taxon>IRL clade</taxon>
        <taxon>Cicereae</taxon>
        <taxon>Cicer</taxon>
    </lineage>
</organism>
<name>A0A1S2Y4R5_CICAR</name>
<dbReference type="PANTHER" id="PTHR31672:SF13">
    <property type="entry name" value="F-BOX PROTEIN CPR30-LIKE"/>
    <property type="match status" value="1"/>
</dbReference>
<gene>
    <name evidence="4" type="primary">LOC101495663</name>
</gene>
<dbReference type="RefSeq" id="XP_004498525.1">
    <property type="nucleotide sequence ID" value="XM_004498468.2"/>
</dbReference>
<dbReference type="InterPro" id="IPR006527">
    <property type="entry name" value="F-box-assoc_dom_typ1"/>
</dbReference>
<accession>A0A1S2Y4R5</accession>
<sequence>MSSKSEMENSMAPTNEKVNKYIPNDLAFSVLSKLSLKSLKRFECVCKSWTLLFENPNFVSMYRNNFISSHISNYDDTSLLLQEIISPFTKEEYSMFYLLSGERFENKVKLDLPPPFYEDGYDIKILGSGSINGTLCLTQRNTPFVLWNPANEEFKVIPLSPIEFVPPYPAHFWDRLGFGYDHIRDDYKVIRNVGFYPLIESTYYSLLQVKQPWNWEDLSDDPIWELYSLRSNSWKKLDANTPRDIWEIKCDQIYMDGICHWWGGEQPEIIKEYLVSFDLIDEVFFTTPMPSYMDKKFYSGLVHLVMLNGSVAFISNYAETTPLHISILGEPGVKESWTKLYIVDLLPSVERPPIEAGNKGIILFKREIEGKRLSWFDLNSQMIEEFDADIDGKWNRNIVIYKKNLIPTEGLND</sequence>
<dbReference type="AlphaFoldDB" id="A0A1S2Y4R5"/>
<dbReference type="InterPro" id="IPR001810">
    <property type="entry name" value="F-box_dom"/>
</dbReference>
<dbReference type="Proteomes" id="UP000087171">
    <property type="component" value="Chromosome Ca4"/>
</dbReference>
<dbReference type="Pfam" id="PF07734">
    <property type="entry name" value="FBA_1"/>
    <property type="match status" value="1"/>
</dbReference>
<dbReference type="STRING" id="3827.A0A1S2Y4R5"/>
<feature type="domain" description="F-box associated beta-propeller type 1" evidence="2">
    <location>
        <begin position="122"/>
        <end position="406"/>
    </location>
</feature>
<dbReference type="PANTHER" id="PTHR31672">
    <property type="entry name" value="BNACNNG10540D PROTEIN"/>
    <property type="match status" value="1"/>
</dbReference>
<dbReference type="InterPro" id="IPR050796">
    <property type="entry name" value="SCF_F-box_component"/>
</dbReference>
<evidence type="ECO:0000313" key="3">
    <source>
        <dbReference type="Proteomes" id="UP000087171"/>
    </source>
</evidence>
<reference evidence="4" key="2">
    <citation type="submission" date="2025-08" db="UniProtKB">
        <authorList>
            <consortium name="RefSeq"/>
        </authorList>
    </citation>
    <scope>IDENTIFICATION</scope>
    <source>
        <tissue evidence="4">Etiolated seedlings</tissue>
    </source>
</reference>
<dbReference type="Gene3D" id="1.20.1280.50">
    <property type="match status" value="1"/>
</dbReference>
<feature type="domain" description="F-box" evidence="1">
    <location>
        <begin position="22"/>
        <end position="58"/>
    </location>
</feature>
<protein>
    <submittedName>
        <fullName evidence="4">F-box protein CPR1-like</fullName>
    </submittedName>
</protein>
<dbReference type="OrthoDB" id="1555129at2759"/>
<keyword evidence="3" id="KW-1185">Reference proteome</keyword>
<dbReference type="NCBIfam" id="TIGR01640">
    <property type="entry name" value="F_box_assoc_1"/>
    <property type="match status" value="1"/>
</dbReference>
<reference evidence="3" key="1">
    <citation type="journal article" date="2013" name="Nat. Biotechnol.">
        <title>Draft genome sequence of chickpea (Cicer arietinum) provides a resource for trait improvement.</title>
        <authorList>
            <person name="Varshney R.K."/>
            <person name="Song C."/>
            <person name="Saxena R.K."/>
            <person name="Azam S."/>
            <person name="Yu S."/>
            <person name="Sharpe A.G."/>
            <person name="Cannon S."/>
            <person name="Baek J."/>
            <person name="Rosen B.D."/>
            <person name="Tar'an B."/>
            <person name="Millan T."/>
            <person name="Zhang X."/>
            <person name="Ramsay L.D."/>
            <person name="Iwata A."/>
            <person name="Wang Y."/>
            <person name="Nelson W."/>
            <person name="Farmer A.D."/>
            <person name="Gaur P.M."/>
            <person name="Soderlund C."/>
            <person name="Penmetsa R.V."/>
            <person name="Xu C."/>
            <person name="Bharti A.K."/>
            <person name="He W."/>
            <person name="Winter P."/>
            <person name="Zhao S."/>
            <person name="Hane J.K."/>
            <person name="Carrasquilla-Garcia N."/>
            <person name="Condie J.A."/>
            <person name="Upadhyaya H.D."/>
            <person name="Luo M.C."/>
            <person name="Thudi M."/>
            <person name="Gowda C.L."/>
            <person name="Singh N.P."/>
            <person name="Lichtenzveig J."/>
            <person name="Gali K.K."/>
            <person name="Rubio J."/>
            <person name="Nadarajan N."/>
            <person name="Dolezel J."/>
            <person name="Bansal K.C."/>
            <person name="Xu X."/>
            <person name="Edwards D."/>
            <person name="Zhang G."/>
            <person name="Kahl G."/>
            <person name="Gil J."/>
            <person name="Singh K.B."/>
            <person name="Datta S.K."/>
            <person name="Jackson S.A."/>
            <person name="Wang J."/>
            <person name="Cook D.R."/>
        </authorList>
    </citation>
    <scope>NUCLEOTIDE SEQUENCE [LARGE SCALE GENOMIC DNA]</scope>
    <source>
        <strain evidence="3">cv. CDC Frontier</strain>
    </source>
</reference>
<dbReference type="InterPro" id="IPR017451">
    <property type="entry name" value="F-box-assoc_interact_dom"/>
</dbReference>
<dbReference type="InterPro" id="IPR036047">
    <property type="entry name" value="F-box-like_dom_sf"/>
</dbReference>
<proteinExistence type="predicted"/>
<dbReference type="PaxDb" id="3827-XP_004498525.1"/>